<reference evidence="2 3" key="1">
    <citation type="journal article" date="2021" name="Sci. Rep.">
        <title>Chromosome anchoring in Senegalese sole (Solea senegalensis) reveals sex-associated markers and genome rearrangements in flatfish.</title>
        <authorList>
            <person name="Guerrero-Cozar I."/>
            <person name="Gomez-Garrido J."/>
            <person name="Berbel C."/>
            <person name="Martinez-Blanch J.F."/>
            <person name="Alioto T."/>
            <person name="Claros M.G."/>
            <person name="Gagnaire P.A."/>
            <person name="Manchado M."/>
        </authorList>
    </citation>
    <scope>NUCLEOTIDE SEQUENCE [LARGE SCALE GENOMIC DNA]</scope>
    <source>
        <strain evidence="2">Sse05_10M</strain>
    </source>
</reference>
<dbReference type="AlphaFoldDB" id="A0AAV6PDS1"/>
<protein>
    <submittedName>
        <fullName evidence="2">Uncharacterized protein</fullName>
    </submittedName>
</protein>
<dbReference type="EMBL" id="JAGKHQ010001711">
    <property type="protein sequence ID" value="KAG7453918.1"/>
    <property type="molecule type" value="Genomic_DNA"/>
</dbReference>
<feature type="region of interest" description="Disordered" evidence="1">
    <location>
        <begin position="57"/>
        <end position="101"/>
    </location>
</feature>
<organism evidence="2 3">
    <name type="scientific">Solea senegalensis</name>
    <name type="common">Senegalese sole</name>
    <dbReference type="NCBI Taxonomy" id="28829"/>
    <lineage>
        <taxon>Eukaryota</taxon>
        <taxon>Metazoa</taxon>
        <taxon>Chordata</taxon>
        <taxon>Craniata</taxon>
        <taxon>Vertebrata</taxon>
        <taxon>Euteleostomi</taxon>
        <taxon>Actinopterygii</taxon>
        <taxon>Neopterygii</taxon>
        <taxon>Teleostei</taxon>
        <taxon>Neoteleostei</taxon>
        <taxon>Acanthomorphata</taxon>
        <taxon>Carangaria</taxon>
        <taxon>Pleuronectiformes</taxon>
        <taxon>Pleuronectoidei</taxon>
        <taxon>Soleidae</taxon>
        <taxon>Solea</taxon>
    </lineage>
</organism>
<evidence type="ECO:0000313" key="3">
    <source>
        <dbReference type="Proteomes" id="UP000693946"/>
    </source>
</evidence>
<gene>
    <name evidence="2" type="ORF">JOB18_038701</name>
</gene>
<evidence type="ECO:0000313" key="2">
    <source>
        <dbReference type="EMBL" id="KAG7453918.1"/>
    </source>
</evidence>
<dbReference type="Proteomes" id="UP000693946">
    <property type="component" value="Unassembled WGS sequence"/>
</dbReference>
<feature type="compositionally biased region" description="Polar residues" evidence="1">
    <location>
        <begin position="60"/>
        <end position="76"/>
    </location>
</feature>
<evidence type="ECO:0000256" key="1">
    <source>
        <dbReference type="SAM" id="MobiDB-lite"/>
    </source>
</evidence>
<sequence>MSPQGRRYYVNTTNNDLNEMLNMVQSKKVETKQSTDSIFTIWNLLLTSELYLRDDMGETVQRSRNPQNLHPTQELTASRYPHSKRSNAFSASRNRSPPGKPVFLASAMTCKSRQTLSDANRPLRKPVWSGLINFPTTLSSRKAITLE</sequence>
<comment type="caution">
    <text evidence="2">The sequence shown here is derived from an EMBL/GenBank/DDBJ whole genome shotgun (WGS) entry which is preliminary data.</text>
</comment>
<feature type="compositionally biased region" description="Low complexity" evidence="1">
    <location>
        <begin position="86"/>
        <end position="96"/>
    </location>
</feature>
<keyword evidence="3" id="KW-1185">Reference proteome</keyword>
<name>A0AAV6PDS1_SOLSE</name>
<proteinExistence type="predicted"/>
<accession>A0AAV6PDS1</accession>